<feature type="domain" description="L,D-TPase catalytic" evidence="8">
    <location>
        <begin position="73"/>
        <end position="197"/>
    </location>
</feature>
<dbReference type="GO" id="GO:0008360">
    <property type="term" value="P:regulation of cell shape"/>
    <property type="evidence" value="ECO:0007669"/>
    <property type="project" value="UniProtKB-UniRule"/>
</dbReference>
<dbReference type="Proteomes" id="UP000051794">
    <property type="component" value="Unassembled WGS sequence"/>
</dbReference>
<dbReference type="PROSITE" id="PS51257">
    <property type="entry name" value="PROKAR_LIPOPROTEIN"/>
    <property type="match status" value="1"/>
</dbReference>
<name>A0A0R1FMQ1_9LACO</name>
<dbReference type="GO" id="GO:0016740">
    <property type="term" value="F:transferase activity"/>
    <property type="evidence" value="ECO:0007669"/>
    <property type="project" value="UniProtKB-KW"/>
</dbReference>
<dbReference type="GO" id="GO:0071555">
    <property type="term" value="P:cell wall organization"/>
    <property type="evidence" value="ECO:0007669"/>
    <property type="project" value="UniProtKB-UniRule"/>
</dbReference>
<gene>
    <name evidence="9" type="ORF">FD43_GL000367</name>
</gene>
<sequence length="197" mass="21613">MTKFKRALAMILTAVIVALGLTACGQSTSKSTANNNSSTNDVSAIASVRPSKNAWKHSSEKKPYPNMKLSKKNWLDVSIKKQRVYVKNKAGKVLYTMLCSTGNDDGTPRGTFHIQKERGSHFYNASSKEGANYWTSFKDHGIYLFHSVPVNAAGKYLKKDAHELGKVANSHGCVRLSIPDAKWINSSVPTGTKVVIH</sequence>
<evidence type="ECO:0000256" key="3">
    <source>
        <dbReference type="ARBA" id="ARBA00022960"/>
    </source>
</evidence>
<keyword evidence="2" id="KW-0808">Transferase</keyword>
<feature type="active site" description="Proton donor/acceptor" evidence="6">
    <location>
        <position position="146"/>
    </location>
</feature>
<dbReference type="PANTHER" id="PTHR30582:SF2">
    <property type="entry name" value="L,D-TRANSPEPTIDASE YCIB-RELATED"/>
    <property type="match status" value="1"/>
</dbReference>
<dbReference type="PANTHER" id="PTHR30582">
    <property type="entry name" value="L,D-TRANSPEPTIDASE"/>
    <property type="match status" value="1"/>
</dbReference>
<dbReference type="Pfam" id="PF03734">
    <property type="entry name" value="YkuD"/>
    <property type="match status" value="1"/>
</dbReference>
<dbReference type="InterPro" id="IPR050979">
    <property type="entry name" value="LD-transpeptidase"/>
</dbReference>
<feature type="active site" description="Nucleophile" evidence="6">
    <location>
        <position position="173"/>
    </location>
</feature>
<dbReference type="InterPro" id="IPR038063">
    <property type="entry name" value="Transpep_catalytic_dom"/>
</dbReference>
<evidence type="ECO:0000256" key="1">
    <source>
        <dbReference type="ARBA" id="ARBA00004752"/>
    </source>
</evidence>
<protein>
    <submittedName>
        <fullName evidence="9">ErfK family cell surface protein</fullName>
    </submittedName>
</protein>
<dbReference type="CDD" id="cd16913">
    <property type="entry name" value="YkuD_like"/>
    <property type="match status" value="1"/>
</dbReference>
<evidence type="ECO:0000256" key="2">
    <source>
        <dbReference type="ARBA" id="ARBA00022679"/>
    </source>
</evidence>
<dbReference type="InterPro" id="IPR005490">
    <property type="entry name" value="LD_TPept_cat_dom"/>
</dbReference>
<keyword evidence="3 6" id="KW-0133">Cell shape</keyword>
<evidence type="ECO:0000313" key="10">
    <source>
        <dbReference type="Proteomes" id="UP000051794"/>
    </source>
</evidence>
<evidence type="ECO:0000256" key="7">
    <source>
        <dbReference type="SAM" id="SignalP"/>
    </source>
</evidence>
<evidence type="ECO:0000259" key="8">
    <source>
        <dbReference type="PROSITE" id="PS52029"/>
    </source>
</evidence>
<dbReference type="RefSeq" id="WP_054449523.1">
    <property type="nucleotide sequence ID" value="NZ_AZCK01000012.1"/>
</dbReference>
<evidence type="ECO:0000313" key="9">
    <source>
        <dbReference type="EMBL" id="KRK23049.1"/>
    </source>
</evidence>
<comment type="caution">
    <text evidence="9">The sequence shown here is derived from an EMBL/GenBank/DDBJ whole genome shotgun (WGS) entry which is preliminary data.</text>
</comment>
<evidence type="ECO:0000256" key="5">
    <source>
        <dbReference type="ARBA" id="ARBA00023316"/>
    </source>
</evidence>
<comment type="pathway">
    <text evidence="1 6">Cell wall biogenesis; peptidoglycan biosynthesis.</text>
</comment>
<accession>A0A0R1FMQ1</accession>
<dbReference type="GO" id="GO:0005576">
    <property type="term" value="C:extracellular region"/>
    <property type="evidence" value="ECO:0007669"/>
    <property type="project" value="TreeGrafter"/>
</dbReference>
<proteinExistence type="predicted"/>
<dbReference type="GeneID" id="66348223"/>
<dbReference type="PATRIC" id="fig|1423768.3.peg.78"/>
<reference evidence="9 10" key="1">
    <citation type="journal article" date="2015" name="Genome Announc.">
        <title>Expanding the biotechnology potential of lactobacilli through comparative genomics of 213 strains and associated genera.</title>
        <authorList>
            <person name="Sun Z."/>
            <person name="Harris H.M."/>
            <person name="McCann A."/>
            <person name="Guo C."/>
            <person name="Argimon S."/>
            <person name="Zhang W."/>
            <person name="Yang X."/>
            <person name="Jeffery I.B."/>
            <person name="Cooney J.C."/>
            <person name="Kagawa T.F."/>
            <person name="Liu W."/>
            <person name="Song Y."/>
            <person name="Salvetti E."/>
            <person name="Wrobel A."/>
            <person name="Rasinkangas P."/>
            <person name="Parkhill J."/>
            <person name="Rea M.C."/>
            <person name="O'Sullivan O."/>
            <person name="Ritari J."/>
            <person name="Douillard F.P."/>
            <person name="Paul Ross R."/>
            <person name="Yang R."/>
            <person name="Briner A.E."/>
            <person name="Felis G.E."/>
            <person name="de Vos W.M."/>
            <person name="Barrangou R."/>
            <person name="Klaenhammer T.R."/>
            <person name="Caufield P.W."/>
            <person name="Cui Y."/>
            <person name="Zhang H."/>
            <person name="O'Toole P.W."/>
        </authorList>
    </citation>
    <scope>NUCLEOTIDE SEQUENCE [LARGE SCALE GENOMIC DNA]</scope>
    <source>
        <strain evidence="9 10">DSM 12361</strain>
    </source>
</reference>
<keyword evidence="7" id="KW-0732">Signal</keyword>
<feature type="chain" id="PRO_5039418487" evidence="7">
    <location>
        <begin position="24"/>
        <end position="197"/>
    </location>
</feature>
<dbReference type="AlphaFoldDB" id="A0A0R1FMQ1"/>
<dbReference type="EMBL" id="AZCK01000012">
    <property type="protein sequence ID" value="KRK23049.1"/>
    <property type="molecule type" value="Genomic_DNA"/>
</dbReference>
<keyword evidence="5 6" id="KW-0961">Cell wall biogenesis/degradation</keyword>
<evidence type="ECO:0000256" key="6">
    <source>
        <dbReference type="PROSITE-ProRule" id="PRU01373"/>
    </source>
</evidence>
<dbReference type="GO" id="GO:0071972">
    <property type="term" value="F:peptidoglycan L,D-transpeptidase activity"/>
    <property type="evidence" value="ECO:0007669"/>
    <property type="project" value="TreeGrafter"/>
</dbReference>
<dbReference type="Gene3D" id="2.40.440.10">
    <property type="entry name" value="L,D-transpeptidase catalytic domain-like"/>
    <property type="match status" value="1"/>
</dbReference>
<evidence type="ECO:0000256" key="4">
    <source>
        <dbReference type="ARBA" id="ARBA00022984"/>
    </source>
</evidence>
<organism evidence="9 10">
    <name type="scientific">Apilactobacillus kunkeei DSM 12361 = ATCC 700308</name>
    <dbReference type="NCBI Taxonomy" id="1423768"/>
    <lineage>
        <taxon>Bacteria</taxon>
        <taxon>Bacillati</taxon>
        <taxon>Bacillota</taxon>
        <taxon>Bacilli</taxon>
        <taxon>Lactobacillales</taxon>
        <taxon>Lactobacillaceae</taxon>
        <taxon>Apilactobacillus</taxon>
    </lineage>
</organism>
<dbReference type="UniPathway" id="UPA00219"/>
<dbReference type="PROSITE" id="PS52029">
    <property type="entry name" value="LD_TPASE"/>
    <property type="match status" value="1"/>
</dbReference>
<dbReference type="SUPFAM" id="SSF141523">
    <property type="entry name" value="L,D-transpeptidase catalytic domain-like"/>
    <property type="match status" value="1"/>
</dbReference>
<feature type="signal peptide" evidence="7">
    <location>
        <begin position="1"/>
        <end position="23"/>
    </location>
</feature>
<keyword evidence="4 6" id="KW-0573">Peptidoglycan synthesis</keyword>
<dbReference type="GO" id="GO:0018104">
    <property type="term" value="P:peptidoglycan-protein cross-linking"/>
    <property type="evidence" value="ECO:0007669"/>
    <property type="project" value="TreeGrafter"/>
</dbReference>